<dbReference type="eggNOG" id="COG1024">
    <property type="taxonomic scope" value="Bacteria"/>
</dbReference>
<accession>X7EDY6</accession>
<keyword evidence="3" id="KW-0511">Multifunctional enzyme</keyword>
<name>X7EDY6_9RHOB</name>
<dbReference type="STRING" id="1449350.OCH239_10675"/>
<dbReference type="Proteomes" id="UP000022447">
    <property type="component" value="Unassembled WGS sequence"/>
</dbReference>
<organism evidence="5 6">
    <name type="scientific">Roseivivax halodurans JCM 10272</name>
    <dbReference type="NCBI Taxonomy" id="1449350"/>
    <lineage>
        <taxon>Bacteria</taxon>
        <taxon>Pseudomonadati</taxon>
        <taxon>Pseudomonadota</taxon>
        <taxon>Alphaproteobacteria</taxon>
        <taxon>Rhodobacterales</taxon>
        <taxon>Roseobacteraceae</taxon>
        <taxon>Roseivivax</taxon>
    </lineage>
</organism>
<evidence type="ECO:0000256" key="4">
    <source>
        <dbReference type="RuleBase" id="RU003707"/>
    </source>
</evidence>
<protein>
    <recommendedName>
        <fullName evidence="7">Enoyl-CoA hydratase</fullName>
    </recommendedName>
</protein>
<gene>
    <name evidence="5" type="ORF">OCH239_10675</name>
</gene>
<sequence>MPQVIAAIEGTAKPFIAALHGAALGGGCELALGCDAYIASPDAVVGLPESALGIILAAGGTHTLPRLVGRAEAIRLIAGATRVRPDAAPKFGVIDAVEAGDARQAAIAMTCRLSGTKQRVIDRPVPYADDAETVSERASRRVRPHVLASVYHMMQGDAGWNASDSRWTACRTRDLREVAHRPLGQQEIQRRALASIIKQAAAIVAEGVALRPSDIDVVRVNGYGVPRWIGGPVHCARQQDADSLSADVARPSRKIGDLRLLGVDMGGNE</sequence>
<dbReference type="InterPro" id="IPR029045">
    <property type="entry name" value="ClpP/crotonase-like_dom_sf"/>
</dbReference>
<reference evidence="5 6" key="1">
    <citation type="submission" date="2014-01" db="EMBL/GenBank/DDBJ databases">
        <title>Roseivivax halodurans JCM 10272 Genome Sequencing.</title>
        <authorList>
            <person name="Lai Q."/>
            <person name="Li G."/>
            <person name="Shao Z."/>
        </authorList>
    </citation>
    <scope>NUCLEOTIDE SEQUENCE [LARGE SCALE GENOMIC DNA]</scope>
    <source>
        <strain evidence="5 6">JCM 10272</strain>
    </source>
</reference>
<evidence type="ECO:0000256" key="1">
    <source>
        <dbReference type="ARBA" id="ARBA00023235"/>
    </source>
</evidence>
<keyword evidence="1" id="KW-0413">Isomerase</keyword>
<dbReference type="PANTHER" id="PTHR23309:SF49">
    <property type="entry name" value="PEROXISOMAL BIFUNCTIONAL ENZYME"/>
    <property type="match status" value="1"/>
</dbReference>
<dbReference type="InterPro" id="IPR001753">
    <property type="entry name" value="Enoyl-CoA_hydra/iso"/>
</dbReference>
<dbReference type="SUPFAM" id="SSF52096">
    <property type="entry name" value="ClpP/crotonase"/>
    <property type="match status" value="1"/>
</dbReference>
<evidence type="ECO:0000256" key="2">
    <source>
        <dbReference type="ARBA" id="ARBA00023239"/>
    </source>
</evidence>
<comment type="caution">
    <text evidence="5">The sequence shown here is derived from an EMBL/GenBank/DDBJ whole genome shotgun (WGS) entry which is preliminary data.</text>
</comment>
<evidence type="ECO:0008006" key="7">
    <source>
        <dbReference type="Google" id="ProtNLM"/>
    </source>
</evidence>
<comment type="similarity">
    <text evidence="4">Belongs to the enoyl-CoA hydratase/isomerase family.</text>
</comment>
<evidence type="ECO:0000313" key="6">
    <source>
        <dbReference type="Proteomes" id="UP000022447"/>
    </source>
</evidence>
<dbReference type="InterPro" id="IPR008927">
    <property type="entry name" value="6-PGluconate_DH-like_C_sf"/>
</dbReference>
<dbReference type="CDD" id="cd06558">
    <property type="entry name" value="crotonase-like"/>
    <property type="match status" value="1"/>
</dbReference>
<dbReference type="GO" id="GO:0003857">
    <property type="term" value="F:(3S)-3-hydroxyacyl-CoA dehydrogenase (NAD+) activity"/>
    <property type="evidence" value="ECO:0007669"/>
    <property type="project" value="TreeGrafter"/>
</dbReference>
<dbReference type="Gene3D" id="1.10.1040.10">
    <property type="entry name" value="N-(1-d-carboxylethyl)-l-norvaline Dehydrogenase, domain 2"/>
    <property type="match status" value="1"/>
</dbReference>
<dbReference type="EMBL" id="JALZ01000028">
    <property type="protein sequence ID" value="ETX13376.1"/>
    <property type="molecule type" value="Genomic_DNA"/>
</dbReference>
<dbReference type="PANTHER" id="PTHR23309">
    <property type="entry name" value="3-HYDROXYACYL-COA DEHYROGENASE"/>
    <property type="match status" value="1"/>
</dbReference>
<evidence type="ECO:0000256" key="3">
    <source>
        <dbReference type="ARBA" id="ARBA00023268"/>
    </source>
</evidence>
<dbReference type="eggNOG" id="COG1250">
    <property type="taxonomic scope" value="Bacteria"/>
</dbReference>
<dbReference type="SUPFAM" id="SSF48179">
    <property type="entry name" value="6-phosphogluconate dehydrogenase C-terminal domain-like"/>
    <property type="match status" value="1"/>
</dbReference>
<dbReference type="GO" id="GO:0016853">
    <property type="term" value="F:isomerase activity"/>
    <property type="evidence" value="ECO:0007669"/>
    <property type="project" value="UniProtKB-KW"/>
</dbReference>
<dbReference type="Pfam" id="PF00378">
    <property type="entry name" value="ECH_1"/>
    <property type="match status" value="1"/>
</dbReference>
<evidence type="ECO:0000313" key="5">
    <source>
        <dbReference type="EMBL" id="ETX13376.1"/>
    </source>
</evidence>
<dbReference type="PROSITE" id="PS00166">
    <property type="entry name" value="ENOYL_COA_HYDRATASE"/>
    <property type="match status" value="1"/>
</dbReference>
<dbReference type="Gene3D" id="3.90.226.10">
    <property type="entry name" value="2-enoyl-CoA Hydratase, Chain A, domain 1"/>
    <property type="match status" value="1"/>
</dbReference>
<keyword evidence="2" id="KW-0456">Lyase</keyword>
<keyword evidence="6" id="KW-1185">Reference proteome</keyword>
<dbReference type="AlphaFoldDB" id="X7EDY6"/>
<dbReference type="InterPro" id="IPR013328">
    <property type="entry name" value="6PGD_dom2"/>
</dbReference>
<proteinExistence type="inferred from homology"/>
<dbReference type="GO" id="GO:0006635">
    <property type="term" value="P:fatty acid beta-oxidation"/>
    <property type="evidence" value="ECO:0007669"/>
    <property type="project" value="TreeGrafter"/>
</dbReference>
<dbReference type="InterPro" id="IPR018376">
    <property type="entry name" value="Enoyl-CoA_hyd/isom_CS"/>
</dbReference>
<dbReference type="GO" id="GO:0016829">
    <property type="term" value="F:lyase activity"/>
    <property type="evidence" value="ECO:0007669"/>
    <property type="project" value="UniProtKB-KW"/>
</dbReference>